<feature type="domain" description="HTH araC/xylS-type" evidence="4">
    <location>
        <begin position="223"/>
        <end position="323"/>
    </location>
</feature>
<keyword evidence="2" id="KW-0238">DNA-binding</keyword>
<sequence>MGTDQVSGGAVSSYFTVDTLPMHERYGVWKESIDVLFGVDADKSIRDNNFTASIESHLLGSMMIMEVTSREQNWERDNLQIARNGMDHYGIGIFKEGDLFCDTAKGPTKLPKGGLVVFDLTQEFIAHTSDLKVMTFVVPRPLIEDMVNLPDDHSMRFLDPKNPMTRIVYDQMMSIHRNIARIGQQQAQVIEKSFSMMVATCLNDAVGGDRETVQHRQKLLNLMKVRRYIRDQLASPDLTPRKVARDLGVSRSKLYDSFSAYGGVYQYIREMRLRRAMSLLNDPMRHHSSIYDIALECGFASDASFIRAFRERYELTPGDVRNGVAALGQNPSASSEKIDNRYENWLHELAV</sequence>
<dbReference type="PRINTS" id="PR00032">
    <property type="entry name" value="HTHARAC"/>
</dbReference>
<dbReference type="InterPro" id="IPR050204">
    <property type="entry name" value="AraC_XylS_family_regulators"/>
</dbReference>
<dbReference type="SMART" id="SM00342">
    <property type="entry name" value="HTH_ARAC"/>
    <property type="match status" value="1"/>
</dbReference>
<evidence type="ECO:0000259" key="4">
    <source>
        <dbReference type="PROSITE" id="PS01124"/>
    </source>
</evidence>
<organism evidence="5 6">
    <name type="scientific">Thalassospira aquimaris</name>
    <dbReference type="NCBI Taxonomy" id="3037796"/>
    <lineage>
        <taxon>Bacteria</taxon>
        <taxon>Pseudomonadati</taxon>
        <taxon>Pseudomonadota</taxon>
        <taxon>Alphaproteobacteria</taxon>
        <taxon>Rhodospirillales</taxon>
        <taxon>Thalassospiraceae</taxon>
        <taxon>Thalassospira</taxon>
    </lineage>
</organism>
<name>A0ABT6G6U6_9PROT</name>
<accession>A0ABT6G6U6</accession>
<dbReference type="Pfam" id="PF12833">
    <property type="entry name" value="HTH_18"/>
    <property type="match status" value="1"/>
</dbReference>
<dbReference type="PANTHER" id="PTHR46796:SF6">
    <property type="entry name" value="ARAC SUBFAMILY"/>
    <property type="match status" value="1"/>
</dbReference>
<dbReference type="PANTHER" id="PTHR46796">
    <property type="entry name" value="HTH-TYPE TRANSCRIPTIONAL ACTIVATOR RHAS-RELATED"/>
    <property type="match status" value="1"/>
</dbReference>
<evidence type="ECO:0000256" key="3">
    <source>
        <dbReference type="ARBA" id="ARBA00023163"/>
    </source>
</evidence>
<dbReference type="Proteomes" id="UP001529180">
    <property type="component" value="Unassembled WGS sequence"/>
</dbReference>
<comment type="caution">
    <text evidence="5">The sequence shown here is derived from an EMBL/GenBank/DDBJ whole genome shotgun (WGS) entry which is preliminary data.</text>
</comment>
<dbReference type="InterPro" id="IPR009057">
    <property type="entry name" value="Homeodomain-like_sf"/>
</dbReference>
<evidence type="ECO:0000256" key="1">
    <source>
        <dbReference type="ARBA" id="ARBA00023015"/>
    </source>
</evidence>
<dbReference type="InterPro" id="IPR020449">
    <property type="entry name" value="Tscrpt_reg_AraC-type_HTH"/>
</dbReference>
<evidence type="ECO:0000256" key="2">
    <source>
        <dbReference type="ARBA" id="ARBA00023125"/>
    </source>
</evidence>
<dbReference type="SUPFAM" id="SSF46689">
    <property type="entry name" value="Homeodomain-like"/>
    <property type="match status" value="1"/>
</dbReference>
<protein>
    <submittedName>
        <fullName evidence="5">Helix-turn-helix transcriptional regulator</fullName>
    </submittedName>
</protein>
<proteinExistence type="predicted"/>
<dbReference type="InterPro" id="IPR018062">
    <property type="entry name" value="HTH_AraC-typ_CS"/>
</dbReference>
<dbReference type="Gene3D" id="1.10.10.60">
    <property type="entry name" value="Homeodomain-like"/>
    <property type="match status" value="1"/>
</dbReference>
<keyword evidence="6" id="KW-1185">Reference proteome</keyword>
<reference evidence="5 6" key="1">
    <citation type="submission" date="2023-03" db="EMBL/GenBank/DDBJ databases">
        <title>Strain FZY0004 represents a novel species in the genus Thalassospira isolated from seawater.</title>
        <authorList>
            <person name="Fu Z.-Y."/>
        </authorList>
    </citation>
    <scope>NUCLEOTIDE SEQUENCE [LARGE SCALE GENOMIC DNA]</scope>
    <source>
        <strain evidence="5 6">FZY0004</strain>
    </source>
</reference>
<evidence type="ECO:0000313" key="6">
    <source>
        <dbReference type="Proteomes" id="UP001529180"/>
    </source>
</evidence>
<dbReference type="EMBL" id="JARSBO010000001">
    <property type="protein sequence ID" value="MDG4717632.1"/>
    <property type="molecule type" value="Genomic_DNA"/>
</dbReference>
<keyword evidence="3" id="KW-0804">Transcription</keyword>
<evidence type="ECO:0000313" key="5">
    <source>
        <dbReference type="EMBL" id="MDG4717632.1"/>
    </source>
</evidence>
<keyword evidence="1" id="KW-0805">Transcription regulation</keyword>
<gene>
    <name evidence="5" type="ORF">P7680_01410</name>
</gene>
<dbReference type="PROSITE" id="PS01124">
    <property type="entry name" value="HTH_ARAC_FAMILY_2"/>
    <property type="match status" value="1"/>
</dbReference>
<dbReference type="PROSITE" id="PS00041">
    <property type="entry name" value="HTH_ARAC_FAMILY_1"/>
    <property type="match status" value="1"/>
</dbReference>
<dbReference type="RefSeq" id="WP_278006776.1">
    <property type="nucleotide sequence ID" value="NZ_JARSBO010000001.1"/>
</dbReference>
<dbReference type="InterPro" id="IPR018060">
    <property type="entry name" value="HTH_AraC"/>
</dbReference>